<feature type="compositionally biased region" description="Low complexity" evidence="1">
    <location>
        <begin position="9"/>
        <end position="23"/>
    </location>
</feature>
<accession>F8PXP2</accession>
<feature type="region of interest" description="Disordered" evidence="1">
    <location>
        <begin position="1"/>
        <end position="27"/>
    </location>
</feature>
<gene>
    <name evidence="2" type="ORF">SERLA73DRAFT_136509</name>
</gene>
<name>F8PXP2_SERL3</name>
<dbReference type="AlphaFoldDB" id="F8PXP2"/>
<protein>
    <submittedName>
        <fullName evidence="2">Uncharacterized protein</fullName>
    </submittedName>
</protein>
<proteinExistence type="predicted"/>
<keyword evidence="3" id="KW-1185">Reference proteome</keyword>
<reference evidence="3" key="1">
    <citation type="journal article" date="2011" name="Science">
        <title>The plant cell wall-decomposing machinery underlies the functional diversity of forest fungi.</title>
        <authorList>
            <person name="Eastwood D.C."/>
            <person name="Floudas D."/>
            <person name="Binder M."/>
            <person name="Majcherczyk A."/>
            <person name="Schneider P."/>
            <person name="Aerts A."/>
            <person name="Asiegbu F.O."/>
            <person name="Baker S.E."/>
            <person name="Barry K."/>
            <person name="Bendiksby M."/>
            <person name="Blumentritt M."/>
            <person name="Coutinho P.M."/>
            <person name="Cullen D."/>
            <person name="de Vries R.P."/>
            <person name="Gathman A."/>
            <person name="Goodell B."/>
            <person name="Henrissat B."/>
            <person name="Ihrmark K."/>
            <person name="Kauserud H."/>
            <person name="Kohler A."/>
            <person name="LaButti K."/>
            <person name="Lapidus A."/>
            <person name="Lavin J.L."/>
            <person name="Lee Y.-H."/>
            <person name="Lindquist E."/>
            <person name="Lilly W."/>
            <person name="Lucas S."/>
            <person name="Morin E."/>
            <person name="Murat C."/>
            <person name="Oguiza J.A."/>
            <person name="Park J."/>
            <person name="Pisabarro A.G."/>
            <person name="Riley R."/>
            <person name="Rosling A."/>
            <person name="Salamov A."/>
            <person name="Schmidt O."/>
            <person name="Schmutz J."/>
            <person name="Skrede I."/>
            <person name="Stenlid J."/>
            <person name="Wiebenga A."/>
            <person name="Xie X."/>
            <person name="Kuees U."/>
            <person name="Hibbett D.S."/>
            <person name="Hoffmeister D."/>
            <person name="Hoegberg N."/>
            <person name="Martin F."/>
            <person name="Grigoriev I.V."/>
            <person name="Watkinson S.C."/>
        </authorList>
    </citation>
    <scope>NUCLEOTIDE SEQUENCE [LARGE SCALE GENOMIC DNA]</scope>
    <source>
        <strain evidence="3">strain S7.3</strain>
    </source>
</reference>
<organism evidence="3">
    <name type="scientific">Serpula lacrymans var. lacrymans (strain S7.3)</name>
    <name type="common">Dry rot fungus</name>
    <dbReference type="NCBI Taxonomy" id="936435"/>
    <lineage>
        <taxon>Eukaryota</taxon>
        <taxon>Fungi</taxon>
        <taxon>Dikarya</taxon>
        <taxon>Basidiomycota</taxon>
        <taxon>Agaricomycotina</taxon>
        <taxon>Agaricomycetes</taxon>
        <taxon>Agaricomycetidae</taxon>
        <taxon>Boletales</taxon>
        <taxon>Coniophorineae</taxon>
        <taxon>Serpulaceae</taxon>
        <taxon>Serpula</taxon>
    </lineage>
</organism>
<feature type="non-terminal residue" evidence="2">
    <location>
        <position position="66"/>
    </location>
</feature>
<evidence type="ECO:0000313" key="2">
    <source>
        <dbReference type="EMBL" id="EGN98655.1"/>
    </source>
</evidence>
<dbReference type="InParanoid" id="F8PXP2"/>
<dbReference type="HOGENOM" id="CLU_2838324_0_0_1"/>
<sequence>MSGGSLCRSTSVASSSETSLESGDCGGGGGDGMAVSDAAAICERSIRLRALLVFKKPRFICVTSKD</sequence>
<dbReference type="EMBL" id="GL945480">
    <property type="protein sequence ID" value="EGN98655.1"/>
    <property type="molecule type" value="Genomic_DNA"/>
</dbReference>
<evidence type="ECO:0000313" key="3">
    <source>
        <dbReference type="Proteomes" id="UP000008063"/>
    </source>
</evidence>
<dbReference type="Proteomes" id="UP000008063">
    <property type="component" value="Unassembled WGS sequence"/>
</dbReference>
<evidence type="ECO:0000256" key="1">
    <source>
        <dbReference type="SAM" id="MobiDB-lite"/>
    </source>
</evidence>